<accession>A0A6J4QCV0</accession>
<feature type="transmembrane region" description="Helical" evidence="7">
    <location>
        <begin position="130"/>
        <end position="150"/>
    </location>
</feature>
<dbReference type="Gene3D" id="3.40.50.720">
    <property type="entry name" value="NAD(P)-binding Rossmann-like Domain"/>
    <property type="match status" value="1"/>
</dbReference>
<dbReference type="EMBL" id="CADCUY010000553">
    <property type="protein sequence ID" value="CAA9434427.1"/>
    <property type="molecule type" value="Genomic_DNA"/>
</dbReference>
<dbReference type="PROSITE" id="PS51201">
    <property type="entry name" value="RCK_N"/>
    <property type="match status" value="1"/>
</dbReference>
<proteinExistence type="inferred from homology"/>
<gene>
    <name evidence="10" type="ORF">AVDCRST_MAG35-2821</name>
</gene>
<dbReference type="GO" id="GO:0006813">
    <property type="term" value="P:potassium ion transport"/>
    <property type="evidence" value="ECO:0007669"/>
    <property type="project" value="InterPro"/>
</dbReference>
<feature type="transmembrane region" description="Helical" evidence="7">
    <location>
        <begin position="313"/>
        <end position="335"/>
    </location>
</feature>
<keyword evidence="3" id="KW-0813">Transport</keyword>
<feature type="transmembrane region" description="Helical" evidence="7">
    <location>
        <begin position="197"/>
        <end position="216"/>
    </location>
</feature>
<dbReference type="InterPro" id="IPR038770">
    <property type="entry name" value="Na+/solute_symporter_sf"/>
</dbReference>
<comment type="similarity">
    <text evidence="2">Belongs to the monovalent cation:proton antiporter 2 (CPA2) transporter (TC 2.A.37) family.</text>
</comment>
<reference evidence="10" key="1">
    <citation type="submission" date="2020-02" db="EMBL/GenBank/DDBJ databases">
        <authorList>
            <person name="Meier V. D."/>
        </authorList>
    </citation>
    <scope>NUCLEOTIDE SEQUENCE</scope>
    <source>
        <strain evidence="10">AVDCRST_MAG35</strain>
    </source>
</reference>
<feature type="domain" description="RCK N-terminal" evidence="9">
    <location>
        <begin position="428"/>
        <end position="543"/>
    </location>
</feature>
<comment type="subcellular location">
    <subcellularLocation>
        <location evidence="1">Membrane</location>
        <topology evidence="1">Multi-pass membrane protein</topology>
    </subcellularLocation>
</comment>
<dbReference type="Gene3D" id="3.30.40.10">
    <property type="entry name" value="Zinc/RING finger domain, C3HC4 (zinc finger)"/>
    <property type="match status" value="1"/>
</dbReference>
<dbReference type="InterPro" id="IPR013083">
    <property type="entry name" value="Znf_RING/FYVE/PHD"/>
</dbReference>
<dbReference type="PANTHER" id="PTHR42751:SF3">
    <property type="entry name" value="SODIUM_GLUTAMATE SYMPORTER"/>
    <property type="match status" value="1"/>
</dbReference>
<feature type="transmembrane region" description="Helical" evidence="7">
    <location>
        <begin position="98"/>
        <end position="124"/>
    </location>
</feature>
<dbReference type="InterPro" id="IPR001607">
    <property type="entry name" value="Znf_UBP"/>
</dbReference>
<dbReference type="SUPFAM" id="SSF51735">
    <property type="entry name" value="NAD(P)-binding Rossmann-fold domains"/>
    <property type="match status" value="1"/>
</dbReference>
<dbReference type="GO" id="GO:0015297">
    <property type="term" value="F:antiporter activity"/>
    <property type="evidence" value="ECO:0007669"/>
    <property type="project" value="InterPro"/>
</dbReference>
<feature type="transmembrane region" description="Helical" evidence="7">
    <location>
        <begin position="43"/>
        <end position="61"/>
    </location>
</feature>
<dbReference type="PANTHER" id="PTHR42751">
    <property type="entry name" value="SODIUM/HYDROGEN EXCHANGER FAMILY/TRKA DOMAIN PROTEIN"/>
    <property type="match status" value="1"/>
</dbReference>
<dbReference type="Pfam" id="PF02148">
    <property type="entry name" value="zf-UBP"/>
    <property type="match status" value="1"/>
</dbReference>
<dbReference type="AlphaFoldDB" id="A0A6J4QCV0"/>
<dbReference type="InterPro" id="IPR036291">
    <property type="entry name" value="NAD(P)-bd_dom_sf"/>
</dbReference>
<dbReference type="Pfam" id="PF02254">
    <property type="entry name" value="TrkA_N"/>
    <property type="match status" value="1"/>
</dbReference>
<dbReference type="Gene3D" id="1.20.1530.20">
    <property type="match status" value="1"/>
</dbReference>
<keyword evidence="5 7" id="KW-1133">Transmembrane helix</keyword>
<sequence>MIPVTSSWVMSEHAGSAPSYLGPTAALVVAAAVIGYVMARAGVVPIVGFLAAGVLIGPAQLGLVESGEAVETAADIGVVLLLFTIGIEFSLERLARVWTWIALAGGLQVALATGAGLGLTLLAGGDWRDGLFTGFLLALSSTAIVLKLLGERGESGSVRGRLALAVLIAQDLAVVGMVLVVPLLGSGGEGGSGGGGALLRALLTAVAVVVGVLLVARRVMPAVLDVVARTCSPEVFLLAIIAVCFGTAYLTALAGVSVSLGAFLAGLVVSESRASSQALTEVLPLQIVFSAVFFVSVGMLLDLRFVLDNPLLVAGAAVVVLVVKALTTAAAAATVRVPWRAALATGLLLAQVGEFSFVLLTVGTAAGLAPLGLAGGSQLVVATTVLLMIATPVLAAVGARVDRRGAGRAADLDLVALEGSGSHDAVLRDHVVVIGWGPTALDLAATLRERGVGVVMTTLNPDGAAQAEAAGHRVVRGDPTKTEVLRMAGLPAARLAVVAEDDPEQAVRVVAAARAVTAAPILARPLGAADVAELAAAGADLVVDLDRVSGHALLRSVLDRLGHAVEAPDRRRTVVDTSRVVHYAWPDDSGCGHAEASRPVLPRAHGCVGCLRAGTTWVHLRTCLSCGYVGCCDSSPQRHARAHAAEDDHPLIASAEPGETWAYCYPDDVTVPAPAGAGPVVAGSPSR</sequence>
<evidence type="ECO:0000256" key="1">
    <source>
        <dbReference type="ARBA" id="ARBA00004141"/>
    </source>
</evidence>
<feature type="transmembrane region" description="Helical" evidence="7">
    <location>
        <begin position="347"/>
        <end position="373"/>
    </location>
</feature>
<dbReference type="InterPro" id="IPR003148">
    <property type="entry name" value="RCK_N"/>
</dbReference>
<feature type="transmembrane region" description="Helical" evidence="7">
    <location>
        <begin position="73"/>
        <end position="91"/>
    </location>
</feature>
<feature type="transmembrane region" description="Helical" evidence="7">
    <location>
        <begin position="282"/>
        <end position="301"/>
    </location>
</feature>
<feature type="transmembrane region" description="Helical" evidence="7">
    <location>
        <begin position="379"/>
        <end position="399"/>
    </location>
</feature>
<keyword evidence="6 7" id="KW-0472">Membrane</keyword>
<dbReference type="InterPro" id="IPR006153">
    <property type="entry name" value="Cation/H_exchanger_TM"/>
</dbReference>
<dbReference type="GO" id="GO:0008270">
    <property type="term" value="F:zinc ion binding"/>
    <property type="evidence" value="ECO:0007669"/>
    <property type="project" value="InterPro"/>
</dbReference>
<evidence type="ECO:0000259" key="9">
    <source>
        <dbReference type="PROSITE" id="PS51201"/>
    </source>
</evidence>
<dbReference type="PROSITE" id="PS50271">
    <property type="entry name" value="ZF_UBP"/>
    <property type="match status" value="1"/>
</dbReference>
<evidence type="ECO:0000256" key="4">
    <source>
        <dbReference type="ARBA" id="ARBA00022692"/>
    </source>
</evidence>
<dbReference type="GO" id="GO:0016020">
    <property type="term" value="C:membrane"/>
    <property type="evidence" value="ECO:0007669"/>
    <property type="project" value="UniProtKB-SubCell"/>
</dbReference>
<evidence type="ECO:0000256" key="5">
    <source>
        <dbReference type="ARBA" id="ARBA00022989"/>
    </source>
</evidence>
<evidence type="ECO:0000256" key="6">
    <source>
        <dbReference type="ARBA" id="ARBA00023136"/>
    </source>
</evidence>
<feature type="transmembrane region" description="Helical" evidence="7">
    <location>
        <begin position="162"/>
        <end position="185"/>
    </location>
</feature>
<evidence type="ECO:0000256" key="3">
    <source>
        <dbReference type="ARBA" id="ARBA00022448"/>
    </source>
</evidence>
<name>A0A6J4QCV0_9ACTN</name>
<feature type="transmembrane region" description="Helical" evidence="7">
    <location>
        <begin position="20"/>
        <end position="38"/>
    </location>
</feature>
<protein>
    <submittedName>
        <fullName evidence="10">Inner membrane protein, KefB/KefC family</fullName>
    </submittedName>
</protein>
<evidence type="ECO:0000259" key="8">
    <source>
        <dbReference type="PROSITE" id="PS50271"/>
    </source>
</evidence>
<dbReference type="GO" id="GO:1902600">
    <property type="term" value="P:proton transmembrane transport"/>
    <property type="evidence" value="ECO:0007669"/>
    <property type="project" value="InterPro"/>
</dbReference>
<evidence type="ECO:0000256" key="7">
    <source>
        <dbReference type="SAM" id="Phobius"/>
    </source>
</evidence>
<organism evidence="10">
    <name type="scientific">uncultured Quadrisphaera sp</name>
    <dbReference type="NCBI Taxonomy" id="904978"/>
    <lineage>
        <taxon>Bacteria</taxon>
        <taxon>Bacillati</taxon>
        <taxon>Actinomycetota</taxon>
        <taxon>Actinomycetes</taxon>
        <taxon>Kineosporiales</taxon>
        <taxon>Kineosporiaceae</taxon>
        <taxon>Quadrisphaera</taxon>
        <taxon>environmental samples</taxon>
    </lineage>
</organism>
<dbReference type="Pfam" id="PF00999">
    <property type="entry name" value="Na_H_Exchanger"/>
    <property type="match status" value="1"/>
</dbReference>
<evidence type="ECO:0000313" key="10">
    <source>
        <dbReference type="EMBL" id="CAA9434427.1"/>
    </source>
</evidence>
<feature type="domain" description="UBP-type" evidence="8">
    <location>
        <begin position="589"/>
        <end position="687"/>
    </location>
</feature>
<dbReference type="SUPFAM" id="SSF57850">
    <property type="entry name" value="RING/U-box"/>
    <property type="match status" value="1"/>
</dbReference>
<keyword evidence="4 7" id="KW-0812">Transmembrane</keyword>
<evidence type="ECO:0000256" key="2">
    <source>
        <dbReference type="ARBA" id="ARBA00005551"/>
    </source>
</evidence>